<keyword evidence="1" id="KW-1185">Reference proteome</keyword>
<evidence type="ECO:0000313" key="1">
    <source>
        <dbReference type="Proteomes" id="UP000694863"/>
    </source>
</evidence>
<sequence length="508" mass="58426">MKTRNSSRAQVPEQKSRIDWKRTKRRTSLFVDSEEEFDSDGEFDPGEELESNESANNNESINNSEELDSDEGLDGIKTAENESKHTLINVDCEGDRSQRLMNTGNPSVCVEDKSQSEHVSMDLPNPERGPTREGDDLSRHPGQLPEEDLEEHIQRGRRKRMCTKVVDSDESDSSDVVVGKRCAKHPRRVMEDEGCSMELDQNSPEKTAAARRKQRLQKLRELSEGRARQSRNSGRDSEASEKESCSSNDKDDDEVEDYESDENSSDYITDGFVVQDEENDSQGEDKQDSFYSFNEPYTHFERVVKALLISAVDDSFLGKLYADPGQSCLQRTWASAQDMLTSLHYLDDHLIQPRLRNLVSRSWSDKYKERVESYSTAAIQDTYPEDRTCHACGLSRHCAYYVQLSGELYDIRTMEIDDFMSHDKQVFIVGRICASRTSIYHQLKHFKFKLYKECCSIAKKEDVEDDQIEETVERVFNQSKENGWIKEKYDQLEKCLSSADFFSEEKCG</sequence>
<organism evidence="1 2">
    <name type="scientific">Echinops telfairi</name>
    <name type="common">Lesser hedgehog tenrec</name>
    <dbReference type="NCBI Taxonomy" id="9371"/>
    <lineage>
        <taxon>Eukaryota</taxon>
        <taxon>Metazoa</taxon>
        <taxon>Chordata</taxon>
        <taxon>Craniata</taxon>
        <taxon>Vertebrata</taxon>
        <taxon>Euteleostomi</taxon>
        <taxon>Mammalia</taxon>
        <taxon>Eutheria</taxon>
        <taxon>Afrotheria</taxon>
        <taxon>Tenrecidae</taxon>
        <taxon>Tenrecinae</taxon>
        <taxon>Echinops</taxon>
    </lineage>
</organism>
<dbReference type="Proteomes" id="UP000694863">
    <property type="component" value="Unplaced"/>
</dbReference>
<dbReference type="RefSeq" id="XP_045153715.1">
    <property type="nucleotide sequence ID" value="XM_045297780.1"/>
</dbReference>
<gene>
    <name evidence="2" type="primary">CCDC82</name>
</gene>
<proteinExistence type="predicted"/>
<reference evidence="2" key="1">
    <citation type="submission" date="2025-08" db="UniProtKB">
        <authorList>
            <consortium name="RefSeq"/>
        </authorList>
    </citation>
    <scope>IDENTIFICATION</scope>
</reference>
<name>A0AC55DPP1_ECHTE</name>
<protein>
    <submittedName>
        <fullName evidence="2">Coiled-coil domain-containing protein 82 isoform X1</fullName>
    </submittedName>
</protein>
<evidence type="ECO:0000313" key="2">
    <source>
        <dbReference type="RefSeq" id="XP_045153715.1"/>
    </source>
</evidence>
<accession>A0AC55DPP1</accession>